<name>A0A077MAQ3_9MICO</name>
<reference evidence="1 2" key="1">
    <citation type="journal article" date="2013" name="ISME J.">
        <title>A metabolic model for members of the genus Tetrasphaera involved in enhanced biological phosphorus removal.</title>
        <authorList>
            <person name="Kristiansen R."/>
            <person name="Nguyen H.T.T."/>
            <person name="Saunders A.M."/>
            <person name="Nielsen J.L."/>
            <person name="Wimmer R."/>
            <person name="Le V.Q."/>
            <person name="McIlroy S.J."/>
            <person name="Petrovski S."/>
            <person name="Seviour R.J."/>
            <person name="Calteau A."/>
            <person name="Nielsen K.L."/>
            <person name="Nielsen P.H."/>
        </authorList>
    </citation>
    <scope>NUCLEOTIDE SEQUENCE [LARGE SCALE GENOMIC DNA]</scope>
    <source>
        <strain evidence="1 2">Ben 74</strain>
    </source>
</reference>
<organism evidence="1 2">
    <name type="scientific">Nostocoides jenkinsii Ben 74</name>
    <dbReference type="NCBI Taxonomy" id="1193518"/>
    <lineage>
        <taxon>Bacteria</taxon>
        <taxon>Bacillati</taxon>
        <taxon>Actinomycetota</taxon>
        <taxon>Actinomycetes</taxon>
        <taxon>Micrococcales</taxon>
        <taxon>Intrasporangiaceae</taxon>
        <taxon>Nostocoides</taxon>
    </lineage>
</organism>
<gene>
    <name evidence="1" type="ORF">BN13_470015</name>
</gene>
<evidence type="ECO:0000313" key="1">
    <source>
        <dbReference type="EMBL" id="CCI53769.1"/>
    </source>
</evidence>
<dbReference type="STRING" id="1193518.BN13_470015"/>
<sequence length="135" mass="13870">MVQTVTLASAALTPSSAAEAPAWRCGGMPLLRWSCMPSRGARWPPASCCRGRCSGSRTGRAAATVPLRSNASTESEKIVLPIPTESDPDGENSLSLPGSLTGPHSIMVVVGQAGSGRALSALAVMGRWGNEPLPD</sequence>
<protein>
    <submittedName>
        <fullName evidence="1">Uncharacterized protein</fullName>
    </submittedName>
</protein>
<dbReference type="EMBL" id="CAJC01000158">
    <property type="protein sequence ID" value="CCI53769.1"/>
    <property type="molecule type" value="Genomic_DNA"/>
</dbReference>
<dbReference type="Proteomes" id="UP000035720">
    <property type="component" value="Unassembled WGS sequence"/>
</dbReference>
<keyword evidence="2" id="KW-1185">Reference proteome</keyword>
<proteinExistence type="predicted"/>
<dbReference type="AlphaFoldDB" id="A0A077MAQ3"/>
<comment type="caution">
    <text evidence="1">The sequence shown here is derived from an EMBL/GenBank/DDBJ whole genome shotgun (WGS) entry which is preliminary data.</text>
</comment>
<accession>A0A077MAQ3</accession>
<evidence type="ECO:0000313" key="2">
    <source>
        <dbReference type="Proteomes" id="UP000035720"/>
    </source>
</evidence>